<dbReference type="Gene3D" id="3.30.70.330">
    <property type="match status" value="1"/>
</dbReference>
<dbReference type="InterPro" id="IPR000504">
    <property type="entry name" value="RRM_dom"/>
</dbReference>
<evidence type="ECO:0000313" key="4">
    <source>
        <dbReference type="EMBL" id="CAI8010554.1"/>
    </source>
</evidence>
<gene>
    <name evidence="4" type="ORF">GBAR_LOCUS6948</name>
</gene>
<dbReference type="PROSITE" id="PS50102">
    <property type="entry name" value="RRM"/>
    <property type="match status" value="1"/>
</dbReference>
<dbReference type="Proteomes" id="UP001174909">
    <property type="component" value="Unassembled WGS sequence"/>
</dbReference>
<feature type="region of interest" description="Disordered" evidence="2">
    <location>
        <begin position="80"/>
        <end position="99"/>
    </location>
</feature>
<feature type="domain" description="RRM" evidence="3">
    <location>
        <begin position="25"/>
        <end position="99"/>
    </location>
</feature>
<dbReference type="InterPro" id="IPR012677">
    <property type="entry name" value="Nucleotide-bd_a/b_plait_sf"/>
</dbReference>
<evidence type="ECO:0000259" key="3">
    <source>
        <dbReference type="PROSITE" id="PS50102"/>
    </source>
</evidence>
<reference evidence="4" key="1">
    <citation type="submission" date="2023-03" db="EMBL/GenBank/DDBJ databases">
        <authorList>
            <person name="Steffen K."/>
            <person name="Cardenas P."/>
        </authorList>
    </citation>
    <scope>NUCLEOTIDE SEQUENCE</scope>
</reference>
<keyword evidence="5" id="KW-1185">Reference proteome</keyword>
<dbReference type="AlphaFoldDB" id="A0AA35W7U5"/>
<dbReference type="SUPFAM" id="SSF54928">
    <property type="entry name" value="RNA-binding domain, RBD"/>
    <property type="match status" value="1"/>
</dbReference>
<organism evidence="4 5">
    <name type="scientific">Geodia barretti</name>
    <name type="common">Barrett's horny sponge</name>
    <dbReference type="NCBI Taxonomy" id="519541"/>
    <lineage>
        <taxon>Eukaryota</taxon>
        <taxon>Metazoa</taxon>
        <taxon>Porifera</taxon>
        <taxon>Demospongiae</taxon>
        <taxon>Heteroscleromorpha</taxon>
        <taxon>Tetractinellida</taxon>
        <taxon>Astrophorina</taxon>
        <taxon>Geodiidae</taxon>
        <taxon>Geodia</taxon>
    </lineage>
</organism>
<evidence type="ECO:0000256" key="1">
    <source>
        <dbReference type="PROSITE-ProRule" id="PRU00176"/>
    </source>
</evidence>
<name>A0AA35W7U5_GEOBA</name>
<sequence>MYYVCMVNTSTVCTVRGILHHYFFPQLFVKNVKSDTTTEEITELFSVYGRVFDVQKHPNRRNVAFVYMCEEGGNKAISSLNGFTSNQTSKPLSQQEQSH</sequence>
<dbReference type="EMBL" id="CASHTH010001043">
    <property type="protein sequence ID" value="CAI8010554.1"/>
    <property type="molecule type" value="Genomic_DNA"/>
</dbReference>
<dbReference type="GO" id="GO:0003723">
    <property type="term" value="F:RNA binding"/>
    <property type="evidence" value="ECO:0007669"/>
    <property type="project" value="UniProtKB-UniRule"/>
</dbReference>
<accession>A0AA35W7U5</accession>
<dbReference type="InterPro" id="IPR035979">
    <property type="entry name" value="RBD_domain_sf"/>
</dbReference>
<evidence type="ECO:0000313" key="5">
    <source>
        <dbReference type="Proteomes" id="UP001174909"/>
    </source>
</evidence>
<dbReference type="Pfam" id="PF00076">
    <property type="entry name" value="RRM_1"/>
    <property type="match status" value="1"/>
</dbReference>
<dbReference type="SMART" id="SM00360">
    <property type="entry name" value="RRM"/>
    <property type="match status" value="1"/>
</dbReference>
<comment type="caution">
    <text evidence="4">The sequence shown here is derived from an EMBL/GenBank/DDBJ whole genome shotgun (WGS) entry which is preliminary data.</text>
</comment>
<evidence type="ECO:0000256" key="2">
    <source>
        <dbReference type="SAM" id="MobiDB-lite"/>
    </source>
</evidence>
<proteinExistence type="predicted"/>
<protein>
    <recommendedName>
        <fullName evidence="3">RRM domain-containing protein</fullName>
    </recommendedName>
</protein>
<keyword evidence="1" id="KW-0694">RNA-binding</keyword>